<accession>A0ABD6N409</accession>
<gene>
    <name evidence="1" type="ORF">DM819_22590</name>
</gene>
<comment type="caution">
    <text evidence="1">The sequence shown here is derived from an EMBL/GenBank/DDBJ whole genome shotgun (WGS) entry which is preliminary data.</text>
</comment>
<reference evidence="1 2" key="1">
    <citation type="submission" date="2018-06" db="EMBL/GenBank/DDBJ databases">
        <title>Bacteria isolated from soil of Wuhan.</title>
        <authorList>
            <person name="Xiang W."/>
            <person name="Huang C."/>
        </authorList>
    </citation>
    <scope>NUCLEOTIDE SEQUENCE [LARGE SCALE GENOMIC DNA]</scope>
    <source>
        <strain evidence="2">xwS4</strain>
    </source>
</reference>
<protein>
    <submittedName>
        <fullName evidence="1">Uncharacterized protein</fullName>
    </submittedName>
</protein>
<dbReference type="Proteomes" id="UP000704738">
    <property type="component" value="Unassembled WGS sequence"/>
</dbReference>
<dbReference type="EMBL" id="QJRE01000115">
    <property type="protein sequence ID" value="NWL48575.1"/>
    <property type="molecule type" value="Genomic_DNA"/>
</dbReference>
<evidence type="ECO:0000313" key="1">
    <source>
        <dbReference type="EMBL" id="NWL48575.1"/>
    </source>
</evidence>
<dbReference type="RefSeq" id="WP_047604049.1">
    <property type="nucleotide sequence ID" value="NZ_QJRE01000115.1"/>
</dbReference>
<dbReference type="AlphaFoldDB" id="A0ABD6N409"/>
<dbReference type="Gene3D" id="2.80.10.50">
    <property type="match status" value="1"/>
</dbReference>
<proteinExistence type="predicted"/>
<sequence>MITKQEAWTRIDLQLPDDIRNEIVYRPPYLVEGFFYSCWASRDRLGEPTTVVTKLTPDGRAVEAFGDNGTVRIPMPGEWGDYFCFVVDGEHLLCGVALRSSDNFAIFRLNKASGAMDIDFGHQGYKIHPYPVEPDDTSEAAQPRLDGAEGYAGSVPQFPDGKLRQMVNSGLAQFDMQGNLDTSFNEVGMRRHFRWQGRALQTLAVNARYRGTEHAGFHYCGDHRVGSDETQAWVGACDKNGAVLSGFAEQGIWIVKRLPGHPDLAYIAVHATTQAHDRLYLTGNAGTGTNQSGFVHCLKLDGTVDNRFNDGQAIIFKRPEFERTIAFALTPHGSGVLVGCRAVSPIEDQMPIAIVRLDENGHVDTAFGDQGWLITPEYPEPYTLLTLTYEDQEIIELRGKEFIARHPL</sequence>
<organism evidence="1 2">
    <name type="scientific">Pseudomonas hunanensis</name>
    <dbReference type="NCBI Taxonomy" id="1247546"/>
    <lineage>
        <taxon>Bacteria</taxon>
        <taxon>Pseudomonadati</taxon>
        <taxon>Pseudomonadota</taxon>
        <taxon>Gammaproteobacteria</taxon>
        <taxon>Pseudomonadales</taxon>
        <taxon>Pseudomonadaceae</taxon>
        <taxon>Pseudomonas</taxon>
    </lineage>
</organism>
<evidence type="ECO:0000313" key="2">
    <source>
        <dbReference type="Proteomes" id="UP000704738"/>
    </source>
</evidence>
<name>A0ABD6N409_9PSED</name>